<evidence type="ECO:0000313" key="1">
    <source>
        <dbReference type="EMBL" id="UNH30110.1"/>
    </source>
</evidence>
<name>A0A9Q8V2S9_9GAMM</name>
<sequence>MAWCDSPYKDRELTEEQKEDCSYCAYCDVELLNDDKVFVGGDTVYCCEQCFVDSQ</sequence>
<reference evidence="1" key="1">
    <citation type="submission" date="2022-03" db="EMBL/GenBank/DDBJ databases">
        <title>ESBL-producing Moellerella wisconsensis and Escherichia marmotae isolated from wild game meat.</title>
        <authorList>
            <person name="Biggel M."/>
        </authorList>
    </citation>
    <scope>NUCLEOTIDE SEQUENCE</scope>
    <source>
        <strain evidence="1">W51</strain>
    </source>
</reference>
<dbReference type="EMBL" id="CP093245">
    <property type="protein sequence ID" value="UNH30110.1"/>
    <property type="molecule type" value="Genomic_DNA"/>
</dbReference>
<protein>
    <submittedName>
        <fullName evidence="1">Uncharacterized protein</fullName>
    </submittedName>
</protein>
<dbReference type="Proteomes" id="UP000829116">
    <property type="component" value="Chromosome"/>
</dbReference>
<proteinExistence type="predicted"/>
<dbReference type="RefSeq" id="WP_156171049.1">
    <property type="nucleotide sequence ID" value="NZ_CAWMFK010000006.1"/>
</dbReference>
<organism evidence="1 2">
    <name type="scientific">Moellerella wisconsensis</name>
    <dbReference type="NCBI Taxonomy" id="158849"/>
    <lineage>
        <taxon>Bacteria</taxon>
        <taxon>Pseudomonadati</taxon>
        <taxon>Pseudomonadota</taxon>
        <taxon>Gammaproteobacteria</taxon>
        <taxon>Enterobacterales</taxon>
        <taxon>Morganellaceae</taxon>
        <taxon>Moellerella</taxon>
    </lineage>
</organism>
<evidence type="ECO:0000313" key="2">
    <source>
        <dbReference type="Proteomes" id="UP000829116"/>
    </source>
</evidence>
<gene>
    <name evidence="1" type="ORF">MNY72_12260</name>
</gene>
<dbReference type="AlphaFoldDB" id="A0A9Q8V2S9"/>
<accession>A0A9Q8V2S9</accession>